<feature type="compositionally biased region" description="Polar residues" evidence="1">
    <location>
        <begin position="1"/>
        <end position="15"/>
    </location>
</feature>
<evidence type="ECO:0000313" key="3">
    <source>
        <dbReference type="EMBL" id="RZC78057.1"/>
    </source>
</evidence>
<reference evidence="3 4" key="1">
    <citation type="journal article" date="2018" name="Science">
        <title>The opium poppy genome and morphinan production.</title>
        <authorList>
            <person name="Guo L."/>
            <person name="Winzer T."/>
            <person name="Yang X."/>
            <person name="Li Y."/>
            <person name="Ning Z."/>
            <person name="He Z."/>
            <person name="Teodor R."/>
            <person name="Lu Y."/>
            <person name="Bowser T.A."/>
            <person name="Graham I.A."/>
            <person name="Ye K."/>
        </authorList>
    </citation>
    <scope>NUCLEOTIDE SEQUENCE [LARGE SCALE GENOMIC DNA]</scope>
    <source>
        <strain evidence="4">cv. HN1</strain>
        <tissue evidence="3">Leaves</tissue>
    </source>
</reference>
<dbReference type="InterPro" id="IPR047086">
    <property type="entry name" value="SF1-HH_sf"/>
</dbReference>
<feature type="domain" description="Splicing factor 1 helix-hairpin" evidence="2">
    <location>
        <begin position="97"/>
        <end position="205"/>
    </location>
</feature>
<keyword evidence="4" id="KW-1185">Reference proteome</keyword>
<dbReference type="InterPro" id="IPR032570">
    <property type="entry name" value="SF1-HH"/>
</dbReference>
<dbReference type="Pfam" id="PF16275">
    <property type="entry name" value="SF1-HH"/>
    <property type="match status" value="1"/>
</dbReference>
<protein>
    <recommendedName>
        <fullName evidence="2">Splicing factor 1 helix-hairpin domain-containing protein</fullName>
    </recommendedName>
</protein>
<dbReference type="EMBL" id="CM010723">
    <property type="protein sequence ID" value="RZC78057.1"/>
    <property type="molecule type" value="Genomic_DNA"/>
</dbReference>
<dbReference type="STRING" id="3469.A0A4Y7KZ56"/>
<dbReference type="Proteomes" id="UP000316621">
    <property type="component" value="Chromosome 9"/>
</dbReference>
<dbReference type="Gramene" id="RZC78057">
    <property type="protein sequence ID" value="RZC78057"/>
    <property type="gene ID" value="C5167_002233"/>
</dbReference>
<sequence>MDSETLISSSATSNQLDHHHPALETLATESIPNPETENREEDQQLVSQNGGGNSSNSEKDGSGGGGEEETNSRRKRGSRWDPPTESENADSGTRKKKYRWADDDAKPVIQLPDFMKEFTGTMDLDPEVQALNIRLLEISRILLSGLPLDDRPEGARSPEPIYDNMGVRINTREYRNRERLTKERSDIISQLIKRNPAFKPPADYHPPKL</sequence>
<feature type="region of interest" description="Disordered" evidence="1">
    <location>
        <begin position="1"/>
        <end position="98"/>
    </location>
</feature>
<dbReference type="AlphaFoldDB" id="A0A4Y7KZ56"/>
<evidence type="ECO:0000313" key="4">
    <source>
        <dbReference type="Proteomes" id="UP000316621"/>
    </source>
</evidence>
<evidence type="ECO:0000259" key="2">
    <source>
        <dbReference type="Pfam" id="PF16275"/>
    </source>
</evidence>
<proteinExistence type="predicted"/>
<gene>
    <name evidence="3" type="ORF">C5167_002233</name>
</gene>
<name>A0A4Y7KZ56_PAPSO</name>
<accession>A0A4Y7KZ56</accession>
<organism evidence="3 4">
    <name type="scientific">Papaver somniferum</name>
    <name type="common">Opium poppy</name>
    <dbReference type="NCBI Taxonomy" id="3469"/>
    <lineage>
        <taxon>Eukaryota</taxon>
        <taxon>Viridiplantae</taxon>
        <taxon>Streptophyta</taxon>
        <taxon>Embryophyta</taxon>
        <taxon>Tracheophyta</taxon>
        <taxon>Spermatophyta</taxon>
        <taxon>Magnoliopsida</taxon>
        <taxon>Ranunculales</taxon>
        <taxon>Papaveraceae</taxon>
        <taxon>Papaveroideae</taxon>
        <taxon>Papaver</taxon>
    </lineage>
</organism>
<evidence type="ECO:0000256" key="1">
    <source>
        <dbReference type="SAM" id="MobiDB-lite"/>
    </source>
</evidence>
<dbReference type="Gene3D" id="6.10.140.1790">
    <property type="match status" value="1"/>
</dbReference>